<feature type="compositionally biased region" description="Basic and acidic residues" evidence="5">
    <location>
        <begin position="552"/>
        <end position="563"/>
    </location>
</feature>
<name>A0A1X2IBL8_9FUNG</name>
<evidence type="ECO:0000256" key="3">
    <source>
        <dbReference type="ARBA" id="ARBA00022989"/>
    </source>
</evidence>
<dbReference type="PANTHER" id="PTHR11785:SF512">
    <property type="entry name" value="SOBREMESA, ISOFORM B"/>
    <property type="match status" value="1"/>
</dbReference>
<accession>A0A1X2IBL8</accession>
<feature type="transmembrane region" description="Helical" evidence="6">
    <location>
        <begin position="477"/>
        <end position="497"/>
    </location>
</feature>
<feature type="transmembrane region" description="Helical" evidence="6">
    <location>
        <begin position="287"/>
        <end position="311"/>
    </location>
</feature>
<feature type="transmembrane region" description="Helical" evidence="6">
    <location>
        <begin position="185"/>
        <end position="205"/>
    </location>
</feature>
<comment type="subcellular location">
    <subcellularLocation>
        <location evidence="1">Membrane</location>
        <topology evidence="1">Multi-pass membrane protein</topology>
    </subcellularLocation>
</comment>
<dbReference type="GO" id="GO:0015179">
    <property type="term" value="F:L-amino acid transmembrane transporter activity"/>
    <property type="evidence" value="ECO:0007669"/>
    <property type="project" value="TreeGrafter"/>
</dbReference>
<proteinExistence type="predicted"/>
<feature type="transmembrane region" description="Helical" evidence="6">
    <location>
        <begin position="391"/>
        <end position="413"/>
    </location>
</feature>
<dbReference type="AlphaFoldDB" id="A0A1X2IBL8"/>
<organism evidence="7 8">
    <name type="scientific">Absidia repens</name>
    <dbReference type="NCBI Taxonomy" id="90262"/>
    <lineage>
        <taxon>Eukaryota</taxon>
        <taxon>Fungi</taxon>
        <taxon>Fungi incertae sedis</taxon>
        <taxon>Mucoromycota</taxon>
        <taxon>Mucoromycotina</taxon>
        <taxon>Mucoromycetes</taxon>
        <taxon>Mucorales</taxon>
        <taxon>Cunninghamellaceae</taxon>
        <taxon>Absidia</taxon>
    </lineage>
</organism>
<reference evidence="7 8" key="1">
    <citation type="submission" date="2016-07" db="EMBL/GenBank/DDBJ databases">
        <title>Pervasive Adenine N6-methylation of Active Genes in Fungi.</title>
        <authorList>
            <consortium name="DOE Joint Genome Institute"/>
            <person name="Mondo S.J."/>
            <person name="Dannebaum R.O."/>
            <person name="Kuo R.C."/>
            <person name="Labutti K."/>
            <person name="Haridas S."/>
            <person name="Kuo A."/>
            <person name="Salamov A."/>
            <person name="Ahrendt S.R."/>
            <person name="Lipzen A."/>
            <person name="Sullivan W."/>
            <person name="Andreopoulos W.B."/>
            <person name="Clum A."/>
            <person name="Lindquist E."/>
            <person name="Daum C."/>
            <person name="Ramamoorthy G.K."/>
            <person name="Gryganskyi A."/>
            <person name="Culley D."/>
            <person name="Magnuson J.K."/>
            <person name="James T.Y."/>
            <person name="O'Malley M.A."/>
            <person name="Stajich J.E."/>
            <person name="Spatafora J.W."/>
            <person name="Visel A."/>
            <person name="Grigoriev I.V."/>
        </authorList>
    </citation>
    <scope>NUCLEOTIDE SEQUENCE [LARGE SCALE GENOMIC DNA]</scope>
    <source>
        <strain evidence="7 8">NRRL 1336</strain>
    </source>
</reference>
<feature type="transmembrane region" description="Helical" evidence="6">
    <location>
        <begin position="331"/>
        <end position="354"/>
    </location>
</feature>
<dbReference type="Gene3D" id="1.20.1740.10">
    <property type="entry name" value="Amino acid/polyamine transporter I"/>
    <property type="match status" value="1"/>
</dbReference>
<sequence>MDQEKPGETASNTTSVNYAAGKDMRRRSMTSIESAPSPTAASLRSANGTVAEPLPEPHMGLLSSCNMIVGLIIGSGIFASPGPVTLKVGAAGTSLVIWSIAGVLSYLGAMCYAELGTMITKSGGEYQYLNQAYGLCLGLTFTWSNLLLTNAIGTASISTVFAQYILQMAYFDPEHPDAIPEMPDYALKLVAIACIWTVVAFNCFARKAGTWVQNIFTAAKLIALAMIIIIGFIWLGKGGVHNLENAFEGSSTNGLDYGTSLYLALFSYNGWNNLNYGIAEVKNPKKVLPVAITISCFLVTGIYVLANIAYFATLPLATVANSETVAMQLGLVSMGNAGAYFFALMVVLSTFGAVNGNVWAASRLVATCAAEDSVFIPPYFGKLHSGRGTPVAALIMVGIIATIWCIPGNFTYLAKMYSFTGWLFYGITIAGLVVMRFKKSTKDMERPFKIWLPLAVFFVIIDCYLVVAPLVDAGSAGVYQYIICIIVGLLGIPLWYIRVKKPEIGRRLFGWLPFYEDAKILRHKRIGTTATPPTATENESDSFKETNSNNMVDEKVLDEDHQHSTSNKN</sequence>
<feature type="transmembrane region" description="Helical" evidence="6">
    <location>
        <begin position="217"/>
        <end position="235"/>
    </location>
</feature>
<evidence type="ECO:0000256" key="6">
    <source>
        <dbReference type="SAM" id="Phobius"/>
    </source>
</evidence>
<feature type="transmembrane region" description="Helical" evidence="6">
    <location>
        <begin position="91"/>
        <end position="112"/>
    </location>
</feature>
<feature type="region of interest" description="Disordered" evidence="5">
    <location>
        <begin position="1"/>
        <end position="45"/>
    </location>
</feature>
<evidence type="ECO:0000256" key="1">
    <source>
        <dbReference type="ARBA" id="ARBA00004141"/>
    </source>
</evidence>
<evidence type="ECO:0000256" key="2">
    <source>
        <dbReference type="ARBA" id="ARBA00022692"/>
    </source>
</evidence>
<protein>
    <submittedName>
        <fullName evidence="7">Amino acid permease-domain-containing protein</fullName>
    </submittedName>
</protein>
<evidence type="ECO:0000256" key="4">
    <source>
        <dbReference type="ARBA" id="ARBA00023136"/>
    </source>
</evidence>
<feature type="transmembrane region" description="Helical" evidence="6">
    <location>
        <begin position="450"/>
        <end position="471"/>
    </location>
</feature>
<dbReference type="PANTHER" id="PTHR11785">
    <property type="entry name" value="AMINO ACID TRANSPORTER"/>
    <property type="match status" value="1"/>
</dbReference>
<feature type="transmembrane region" description="Helical" evidence="6">
    <location>
        <begin position="419"/>
        <end position="438"/>
    </location>
</feature>
<evidence type="ECO:0000256" key="5">
    <source>
        <dbReference type="SAM" id="MobiDB-lite"/>
    </source>
</evidence>
<dbReference type="InterPro" id="IPR050598">
    <property type="entry name" value="AminoAcid_Transporter"/>
</dbReference>
<feature type="transmembrane region" description="Helical" evidence="6">
    <location>
        <begin position="61"/>
        <end position="79"/>
    </location>
</feature>
<feature type="region of interest" description="Disordered" evidence="5">
    <location>
        <begin position="529"/>
        <end position="569"/>
    </location>
</feature>
<dbReference type="STRING" id="90262.A0A1X2IBL8"/>
<feature type="compositionally biased region" description="Polar residues" evidence="5">
    <location>
        <begin position="29"/>
        <end position="45"/>
    </location>
</feature>
<keyword evidence="2 6" id="KW-0812">Transmembrane</keyword>
<dbReference type="EMBL" id="MCGE01000016">
    <property type="protein sequence ID" value="ORZ13480.1"/>
    <property type="molecule type" value="Genomic_DNA"/>
</dbReference>
<dbReference type="InterPro" id="IPR002293">
    <property type="entry name" value="AA/rel_permease1"/>
</dbReference>
<dbReference type="Proteomes" id="UP000193560">
    <property type="component" value="Unassembled WGS sequence"/>
</dbReference>
<keyword evidence="8" id="KW-1185">Reference proteome</keyword>
<dbReference type="OrthoDB" id="10062876at2759"/>
<dbReference type="GO" id="GO:0016020">
    <property type="term" value="C:membrane"/>
    <property type="evidence" value="ECO:0007669"/>
    <property type="project" value="UniProtKB-SubCell"/>
</dbReference>
<evidence type="ECO:0000313" key="8">
    <source>
        <dbReference type="Proteomes" id="UP000193560"/>
    </source>
</evidence>
<evidence type="ECO:0000313" key="7">
    <source>
        <dbReference type="EMBL" id="ORZ13480.1"/>
    </source>
</evidence>
<feature type="transmembrane region" description="Helical" evidence="6">
    <location>
        <begin position="132"/>
        <end position="165"/>
    </location>
</feature>
<gene>
    <name evidence="7" type="ORF">BCR42DRAFT_418404</name>
</gene>
<keyword evidence="4 6" id="KW-0472">Membrane</keyword>
<comment type="caution">
    <text evidence="7">The sequence shown here is derived from an EMBL/GenBank/DDBJ whole genome shotgun (WGS) entry which is preliminary data.</text>
</comment>
<keyword evidence="3 6" id="KW-1133">Transmembrane helix</keyword>
<dbReference type="Pfam" id="PF13520">
    <property type="entry name" value="AA_permease_2"/>
    <property type="match status" value="1"/>
</dbReference>
<feature type="transmembrane region" description="Helical" evidence="6">
    <location>
        <begin position="255"/>
        <end position="275"/>
    </location>
</feature>